<proteinExistence type="predicted"/>
<dbReference type="EMBL" id="QKVK01000002">
    <property type="protein sequence ID" value="PZF78130.1"/>
    <property type="molecule type" value="Genomic_DNA"/>
</dbReference>
<evidence type="ECO:0000313" key="1">
    <source>
        <dbReference type="EMBL" id="PZF78130.1"/>
    </source>
</evidence>
<dbReference type="Proteomes" id="UP000248795">
    <property type="component" value="Unassembled WGS sequence"/>
</dbReference>
<protein>
    <submittedName>
        <fullName evidence="1">Uncharacterized protein</fullName>
    </submittedName>
</protein>
<organism evidence="1 2">
    <name type="scientific">Aestuariivirga litoralis</name>
    <dbReference type="NCBI Taxonomy" id="2650924"/>
    <lineage>
        <taxon>Bacteria</taxon>
        <taxon>Pseudomonadati</taxon>
        <taxon>Pseudomonadota</taxon>
        <taxon>Alphaproteobacteria</taxon>
        <taxon>Hyphomicrobiales</taxon>
        <taxon>Aestuariivirgaceae</taxon>
        <taxon>Aestuariivirga</taxon>
    </lineage>
</organism>
<evidence type="ECO:0000313" key="2">
    <source>
        <dbReference type="Proteomes" id="UP000248795"/>
    </source>
</evidence>
<sequence length="185" mass="20741">MAPGRKRKPGKRYPCGKRTKQQLEMDAMSTVIDARRRHFGVTAKQARDERLGTALGRLAFREMISETQYQAGVAFAQLYQQHHTVLGLPSPSPRSVAGLLINEGIFGTTPSEPAAEVVDKLKRRFGDATDVLDACDREHRLSPGQRPTLLVYRVICTDQDAMNWPEEDLGNLRVALNALVRLFRL</sequence>
<reference evidence="2" key="1">
    <citation type="submission" date="2018-06" db="EMBL/GenBank/DDBJ databases">
        <title>Aestuariibacter litoralis strain KCTC 52945T.</title>
        <authorList>
            <person name="Li X."/>
            <person name="Salam N."/>
            <person name="Li J.-L."/>
            <person name="Chen Y.-M."/>
            <person name="Yang Z.-W."/>
            <person name="Zhang L.-Y."/>
            <person name="Han M.-X."/>
            <person name="Xiao M."/>
            <person name="Li W.-J."/>
        </authorList>
    </citation>
    <scope>NUCLEOTIDE SEQUENCE [LARGE SCALE GENOMIC DNA]</scope>
    <source>
        <strain evidence="2">KCTC 52945</strain>
    </source>
</reference>
<accession>A0A2W2AZP4</accession>
<name>A0A2W2AZP4_9HYPH</name>
<dbReference type="AlphaFoldDB" id="A0A2W2AZP4"/>
<keyword evidence="2" id="KW-1185">Reference proteome</keyword>
<dbReference type="RefSeq" id="WP_111197107.1">
    <property type="nucleotide sequence ID" value="NZ_QKVK01000002.1"/>
</dbReference>
<gene>
    <name evidence="1" type="ORF">DK847_06850</name>
</gene>
<comment type="caution">
    <text evidence="1">The sequence shown here is derived from an EMBL/GenBank/DDBJ whole genome shotgun (WGS) entry which is preliminary data.</text>
</comment>